<dbReference type="AlphaFoldDB" id="A0AAI9XK19"/>
<organism evidence="3 4">
    <name type="scientific">Colletotrichum cuscutae</name>
    <dbReference type="NCBI Taxonomy" id="1209917"/>
    <lineage>
        <taxon>Eukaryota</taxon>
        <taxon>Fungi</taxon>
        <taxon>Dikarya</taxon>
        <taxon>Ascomycota</taxon>
        <taxon>Pezizomycotina</taxon>
        <taxon>Sordariomycetes</taxon>
        <taxon>Hypocreomycetidae</taxon>
        <taxon>Glomerellales</taxon>
        <taxon>Glomerellaceae</taxon>
        <taxon>Colletotrichum</taxon>
        <taxon>Colletotrichum acutatum species complex</taxon>
    </lineage>
</organism>
<proteinExistence type="predicted"/>
<dbReference type="PANTHER" id="PTHR10622:SF12">
    <property type="entry name" value="HET DOMAIN-CONTAINING PROTEIN"/>
    <property type="match status" value="1"/>
</dbReference>
<evidence type="ECO:0000313" key="4">
    <source>
        <dbReference type="Proteomes" id="UP001239213"/>
    </source>
</evidence>
<feature type="domain" description="DUF8212" evidence="2">
    <location>
        <begin position="258"/>
        <end position="281"/>
    </location>
</feature>
<gene>
    <name evidence="3" type="ORF">CCUS01_10876</name>
</gene>
<evidence type="ECO:0008006" key="5">
    <source>
        <dbReference type="Google" id="ProtNLM"/>
    </source>
</evidence>
<dbReference type="Pfam" id="PF26640">
    <property type="entry name" value="DUF8212"/>
    <property type="match status" value="1"/>
</dbReference>
<reference evidence="3" key="1">
    <citation type="submission" date="2016-11" db="EMBL/GenBank/DDBJ databases">
        <title>The genome sequence of Colletotrichum cuscutae.</title>
        <authorList>
            <person name="Baroncelli R."/>
        </authorList>
    </citation>
    <scope>NUCLEOTIDE SEQUENCE</scope>
    <source>
        <strain evidence="3">IMI 304802</strain>
    </source>
</reference>
<evidence type="ECO:0000313" key="3">
    <source>
        <dbReference type="EMBL" id="KAK1452385.1"/>
    </source>
</evidence>
<keyword evidence="4" id="KW-1185">Reference proteome</keyword>
<dbReference type="Proteomes" id="UP001239213">
    <property type="component" value="Unassembled WGS sequence"/>
</dbReference>
<accession>A0AAI9XK19</accession>
<dbReference type="Pfam" id="PF06985">
    <property type="entry name" value="HET"/>
    <property type="match status" value="1"/>
</dbReference>
<feature type="domain" description="Heterokaryon incompatibility" evidence="1">
    <location>
        <begin position="22"/>
        <end position="104"/>
    </location>
</feature>
<dbReference type="PANTHER" id="PTHR10622">
    <property type="entry name" value="HET DOMAIN-CONTAINING PROTEIN"/>
    <property type="match status" value="1"/>
</dbReference>
<protein>
    <recommendedName>
        <fullName evidence="5">Heterokaryon incompatibility domain-containing protein</fullName>
    </recommendedName>
</protein>
<evidence type="ECO:0000259" key="1">
    <source>
        <dbReference type="Pfam" id="PF06985"/>
    </source>
</evidence>
<evidence type="ECO:0000259" key="2">
    <source>
        <dbReference type="Pfam" id="PF26640"/>
    </source>
</evidence>
<comment type="caution">
    <text evidence="3">The sequence shown here is derived from an EMBL/GenBank/DDBJ whole genome shotgun (WGS) entry which is preliminary data.</text>
</comment>
<dbReference type="InterPro" id="IPR010730">
    <property type="entry name" value="HET"/>
</dbReference>
<sequence>MRLLHTTTFELREFSGTDIPPYGILSHTWGRNEFTFRDFQRAGYRGGITKIDGMCRVARDQRLSWVWIDTCCIDKSSSTELSEAINSMFAWYRRAATCFVYLEDVPGGYEFNPKDKVFANSRWFSRGWTLQELLAATTVFFYDRSWNFVEWIEKSGDTDGRARPSNMVLGKRKISQVDNESFDMNSNMNNFASALGSITNINFIALTRKFEDVHRSFSVAEKMSWASRRETTRLEDKAYSLMGLFDVNMPLLYGEGEKAFFRLQEEIIKKTDDESIFSWGYGEPARFEGGLFAKSPADFLGCRNVTIVETAGNTPHYYLTNKGLHIQTRFTNTLRRMGTFIYAMLHCTDRYLTSGKNCIAIPLYYVGNLIIRPPGAVPLLIDEADLGTEAVYLYIHVSGSFDSFKTDFPMPGHMLRRVEKSTTVQFTSAPGNVKLAEVYPPSWYPLCTTSKSLIVVQDLASPTTTATVWMRFWDLSSGLDFALRLDLEWELVPSQRPDQLGLALVSVHPLVKLIPQDMYLFDEVFHDGLSVSEWGEKISWGDGELGASWAQNEFDSNIRLTLPPSKGDTILTKKALSSEEALRKYFKFNAVSSYSISDMRVSTVI</sequence>
<dbReference type="InterPro" id="IPR058525">
    <property type="entry name" value="DUF8212"/>
</dbReference>
<dbReference type="EMBL" id="MPDP01000298">
    <property type="protein sequence ID" value="KAK1452385.1"/>
    <property type="molecule type" value="Genomic_DNA"/>
</dbReference>
<name>A0AAI9XK19_9PEZI</name>